<dbReference type="CDD" id="cd04179">
    <property type="entry name" value="DPM_DPG-synthase_like"/>
    <property type="match status" value="1"/>
</dbReference>
<name>A0A410P4Y0_VELA1</name>
<evidence type="ECO:0000313" key="3">
    <source>
        <dbReference type="Proteomes" id="UP000287243"/>
    </source>
</evidence>
<dbReference type="InterPro" id="IPR001173">
    <property type="entry name" value="Glyco_trans_2-like"/>
</dbReference>
<accession>A0A410P4Y0</accession>
<dbReference type="SUPFAM" id="SSF53448">
    <property type="entry name" value="Nucleotide-diphospho-sugar transferases"/>
    <property type="match status" value="1"/>
</dbReference>
<proteinExistence type="predicted"/>
<dbReference type="Gene3D" id="3.90.550.10">
    <property type="entry name" value="Spore Coat Polysaccharide Biosynthesis Protein SpsA, Chain A"/>
    <property type="match status" value="1"/>
</dbReference>
<dbReference type="RefSeq" id="WP_164908864.1">
    <property type="nucleotide sequence ID" value="NZ_CP019384.1"/>
</dbReference>
<protein>
    <recommendedName>
        <fullName evidence="1">Glycosyltransferase 2-like domain-containing protein</fullName>
    </recommendedName>
</protein>
<dbReference type="InterPro" id="IPR029044">
    <property type="entry name" value="Nucleotide-diphossugar_trans"/>
</dbReference>
<reference evidence="2 3" key="1">
    <citation type="submission" date="2017-01" db="EMBL/GenBank/DDBJ databases">
        <title>First insights into the biology of 'candidatus Vampirococcus archaeovorus'.</title>
        <authorList>
            <person name="Kizina J."/>
            <person name="Jordan S."/>
            <person name="Stueber K."/>
            <person name="Reinhardt R."/>
            <person name="Harder J."/>
        </authorList>
    </citation>
    <scope>NUCLEOTIDE SEQUENCE [LARGE SCALE GENOMIC DNA]</scope>
    <source>
        <strain evidence="2 3">LiM</strain>
    </source>
</reference>
<sequence>MSAFVCLIPSFNEEKTIGWLVMSLRAKGFDVTAIDDGSIDQTARLAHANGAEVIINERNLGKGASLRKAFEILKARAYEGVIVMDGDGQHLPSDVDQFIRCFREKSPGLVVGNRMHKPKRMPFIRQLTNAFMSFMISRMCRQRVPDTQCGFRLISMDALRAISLNTDRYEIESEMLLEVARAGFKIESVPITSVYDGQYSAIHPVKDTVRFFRFIFGKKDEK</sequence>
<keyword evidence="3" id="KW-1185">Reference proteome</keyword>
<organism evidence="2 3">
    <name type="scientific">Velamenicoccus archaeovorus</name>
    <dbReference type="NCBI Taxonomy" id="1930593"/>
    <lineage>
        <taxon>Bacteria</taxon>
        <taxon>Pseudomonadati</taxon>
        <taxon>Candidatus Omnitrophota</taxon>
        <taxon>Candidatus Velamenicoccus</taxon>
    </lineage>
</organism>
<dbReference type="KEGG" id="vai:BU251_04430"/>
<dbReference type="Proteomes" id="UP000287243">
    <property type="component" value="Chromosome"/>
</dbReference>
<dbReference type="AlphaFoldDB" id="A0A410P4Y0"/>
<dbReference type="PANTHER" id="PTHR48090:SF7">
    <property type="entry name" value="RFBJ PROTEIN"/>
    <property type="match status" value="1"/>
</dbReference>
<gene>
    <name evidence="2" type="ORF">BU251_04430</name>
</gene>
<dbReference type="EMBL" id="CP019384">
    <property type="protein sequence ID" value="QAT17034.1"/>
    <property type="molecule type" value="Genomic_DNA"/>
</dbReference>
<dbReference type="Pfam" id="PF00535">
    <property type="entry name" value="Glycos_transf_2"/>
    <property type="match status" value="1"/>
</dbReference>
<feature type="domain" description="Glycosyltransferase 2-like" evidence="1">
    <location>
        <begin position="7"/>
        <end position="161"/>
    </location>
</feature>
<dbReference type="PANTHER" id="PTHR48090">
    <property type="entry name" value="UNDECAPRENYL-PHOSPHATE 4-DEOXY-4-FORMAMIDO-L-ARABINOSE TRANSFERASE-RELATED"/>
    <property type="match status" value="1"/>
</dbReference>
<dbReference type="InterPro" id="IPR050256">
    <property type="entry name" value="Glycosyltransferase_2"/>
</dbReference>
<evidence type="ECO:0000313" key="2">
    <source>
        <dbReference type="EMBL" id="QAT17034.1"/>
    </source>
</evidence>
<evidence type="ECO:0000259" key="1">
    <source>
        <dbReference type="Pfam" id="PF00535"/>
    </source>
</evidence>